<evidence type="ECO:0000256" key="1">
    <source>
        <dbReference type="SAM" id="MobiDB-lite"/>
    </source>
</evidence>
<dbReference type="Gene3D" id="3.10.450.50">
    <property type="match status" value="1"/>
</dbReference>
<evidence type="ECO:0000313" key="3">
    <source>
        <dbReference type="Proteomes" id="UP000734823"/>
    </source>
</evidence>
<feature type="compositionally biased region" description="Basic and acidic residues" evidence="1">
    <location>
        <begin position="95"/>
        <end position="104"/>
    </location>
</feature>
<proteinExistence type="predicted"/>
<dbReference type="Proteomes" id="UP000734823">
    <property type="component" value="Unassembled WGS sequence"/>
</dbReference>
<keyword evidence="3" id="KW-1185">Reference proteome</keyword>
<gene>
    <name evidence="2" type="ORF">GPZ80_20375</name>
</gene>
<reference evidence="2 3" key="1">
    <citation type="submission" date="2020-06" db="EMBL/GenBank/DDBJ databases">
        <title>Actinokineospora xiongansis sp. nov., isolated from soil of Baiyangdian.</title>
        <authorList>
            <person name="Zhang X."/>
        </authorList>
    </citation>
    <scope>NUCLEOTIDE SEQUENCE [LARGE SCALE GENOMIC DNA]</scope>
    <source>
        <strain evidence="2 3">HBU206404</strain>
    </source>
</reference>
<name>A0ABR7LAY4_9PSEU</name>
<organism evidence="2 3">
    <name type="scientific">Actinokineospora xionganensis</name>
    <dbReference type="NCBI Taxonomy" id="2684470"/>
    <lineage>
        <taxon>Bacteria</taxon>
        <taxon>Bacillati</taxon>
        <taxon>Actinomycetota</taxon>
        <taxon>Actinomycetes</taxon>
        <taxon>Pseudonocardiales</taxon>
        <taxon>Pseudonocardiaceae</taxon>
        <taxon>Actinokineospora</taxon>
    </lineage>
</organism>
<dbReference type="EMBL" id="JABVED010000011">
    <property type="protein sequence ID" value="MBC6449524.1"/>
    <property type="molecule type" value="Genomic_DNA"/>
</dbReference>
<dbReference type="InterPro" id="IPR032710">
    <property type="entry name" value="NTF2-like_dom_sf"/>
</dbReference>
<evidence type="ECO:0008006" key="4">
    <source>
        <dbReference type="Google" id="ProtNLM"/>
    </source>
</evidence>
<protein>
    <recommendedName>
        <fullName evidence="4">SnoaL-like domain-containing protein</fullName>
    </recommendedName>
</protein>
<accession>A0ABR7LAY4</accession>
<comment type="caution">
    <text evidence="2">The sequence shown here is derived from an EMBL/GenBank/DDBJ whole genome shotgun (WGS) entry which is preliminary data.</text>
</comment>
<feature type="region of interest" description="Disordered" evidence="1">
    <location>
        <begin position="92"/>
        <end position="148"/>
    </location>
</feature>
<dbReference type="SUPFAM" id="SSF54427">
    <property type="entry name" value="NTF2-like"/>
    <property type="match status" value="1"/>
</dbReference>
<evidence type="ECO:0000313" key="2">
    <source>
        <dbReference type="EMBL" id="MBC6449524.1"/>
    </source>
</evidence>
<sequence length="176" mass="18979">MTAVRPLLAPTVTVISPLTARFRFTGPDQVSAMMAAAFTVISDIRFHTEVGDDKTRALFYHGRCGREALEEAQLLRFDENGLITELTFRQAPARGDGDHGEDRPTPAVQTGQAGCRALGRGPEQATGTGHPTRRKAHRPDGRPGPRQVLNSSRGWALIAVVLWLAGSPVVGRSGFP</sequence>